<organism evidence="11 12">
    <name type="scientific">Ophiocordyceps australis</name>
    <dbReference type="NCBI Taxonomy" id="1399860"/>
    <lineage>
        <taxon>Eukaryota</taxon>
        <taxon>Fungi</taxon>
        <taxon>Dikarya</taxon>
        <taxon>Ascomycota</taxon>
        <taxon>Pezizomycotina</taxon>
        <taxon>Sordariomycetes</taxon>
        <taxon>Hypocreomycetidae</taxon>
        <taxon>Hypocreales</taxon>
        <taxon>Ophiocordycipitaceae</taxon>
        <taxon>Ophiocordyceps</taxon>
    </lineage>
</organism>
<dbReference type="EMBL" id="NJET01000191">
    <property type="protein sequence ID" value="PHH59639.1"/>
    <property type="molecule type" value="Genomic_DNA"/>
</dbReference>
<evidence type="ECO:0000313" key="11">
    <source>
        <dbReference type="EMBL" id="PHH59639.1"/>
    </source>
</evidence>
<feature type="region of interest" description="Disordered" evidence="9">
    <location>
        <begin position="151"/>
        <end position="404"/>
    </location>
</feature>
<comment type="subcellular location">
    <subcellularLocation>
        <location evidence="1">Nucleus</location>
    </subcellularLocation>
</comment>
<dbReference type="SMART" id="SM01083">
    <property type="entry name" value="Cir_N"/>
    <property type="match status" value="1"/>
</dbReference>
<evidence type="ECO:0000256" key="6">
    <source>
        <dbReference type="ARBA" id="ARBA00023187"/>
    </source>
</evidence>
<gene>
    <name evidence="11" type="ORF">CDD81_2797</name>
</gene>
<dbReference type="Proteomes" id="UP000226192">
    <property type="component" value="Unassembled WGS sequence"/>
</dbReference>
<dbReference type="GO" id="GO:0005684">
    <property type="term" value="C:U2-type spliceosomal complex"/>
    <property type="evidence" value="ECO:0007669"/>
    <property type="project" value="TreeGrafter"/>
</dbReference>
<dbReference type="OrthoDB" id="21123at2759"/>
<feature type="compositionally biased region" description="Basic and acidic residues" evidence="9">
    <location>
        <begin position="216"/>
        <end position="226"/>
    </location>
</feature>
<dbReference type="InterPro" id="IPR051376">
    <property type="entry name" value="CWC25_splicing_factor"/>
</dbReference>
<feature type="compositionally biased region" description="Basic and acidic residues" evidence="9">
    <location>
        <begin position="337"/>
        <end position="353"/>
    </location>
</feature>
<evidence type="ECO:0000256" key="8">
    <source>
        <dbReference type="SAM" id="Coils"/>
    </source>
</evidence>
<reference evidence="11 12" key="1">
    <citation type="submission" date="2017-06" db="EMBL/GenBank/DDBJ databases">
        <title>Ant-infecting Ophiocordyceps genomes reveal a high diversity of potential behavioral manipulation genes and a possible major role for enterotoxins.</title>
        <authorList>
            <person name="De Bekker C."/>
            <person name="Evans H.C."/>
            <person name="Brachmann A."/>
            <person name="Hughes D.P."/>
        </authorList>
    </citation>
    <scope>NUCLEOTIDE SEQUENCE [LARGE SCALE GENOMIC DNA]</scope>
    <source>
        <strain evidence="11 12">Map64</strain>
    </source>
</reference>
<dbReference type="Pfam" id="PF12542">
    <property type="entry name" value="CWC25"/>
    <property type="match status" value="1"/>
</dbReference>
<dbReference type="GO" id="GO:0000398">
    <property type="term" value="P:mRNA splicing, via spliceosome"/>
    <property type="evidence" value="ECO:0007669"/>
    <property type="project" value="TreeGrafter"/>
</dbReference>
<keyword evidence="12" id="KW-1185">Reference proteome</keyword>
<protein>
    <recommendedName>
        <fullName evidence="10">CBF1-interacting co-repressor CIR N-terminal domain-containing protein</fullName>
    </recommendedName>
</protein>
<evidence type="ECO:0000313" key="12">
    <source>
        <dbReference type="Proteomes" id="UP000226192"/>
    </source>
</evidence>
<dbReference type="InterPro" id="IPR022209">
    <property type="entry name" value="CWC25"/>
</dbReference>
<evidence type="ECO:0000256" key="2">
    <source>
        <dbReference type="ARBA" id="ARBA00006695"/>
    </source>
</evidence>
<comment type="caution">
    <text evidence="11">The sequence shown here is derived from an EMBL/GenBank/DDBJ whole genome shotgun (WGS) entry which is preliminary data.</text>
</comment>
<dbReference type="AlphaFoldDB" id="A0A2C5X7G4"/>
<keyword evidence="7" id="KW-0539">Nucleus</keyword>
<feature type="coiled-coil region" evidence="8">
    <location>
        <begin position="27"/>
        <end position="54"/>
    </location>
</feature>
<dbReference type="Pfam" id="PF10197">
    <property type="entry name" value="Cir_N"/>
    <property type="match status" value="1"/>
</dbReference>
<feature type="domain" description="CBF1-interacting co-repressor CIR N-terminal" evidence="10">
    <location>
        <begin position="11"/>
        <end position="47"/>
    </location>
</feature>
<feature type="compositionally biased region" description="Basic residues" evidence="9">
    <location>
        <begin position="174"/>
        <end position="191"/>
    </location>
</feature>
<comment type="similarity">
    <text evidence="2">Belongs to the CWC25 family.</text>
</comment>
<feature type="compositionally biased region" description="Basic and acidic residues" evidence="9">
    <location>
        <begin position="305"/>
        <end position="324"/>
    </location>
</feature>
<evidence type="ECO:0000256" key="4">
    <source>
        <dbReference type="ARBA" id="ARBA00022728"/>
    </source>
</evidence>
<evidence type="ECO:0000256" key="7">
    <source>
        <dbReference type="ARBA" id="ARBA00023242"/>
    </source>
</evidence>
<keyword evidence="4" id="KW-0747">Spliceosome</keyword>
<feature type="compositionally biased region" description="Basic and acidic residues" evidence="9">
    <location>
        <begin position="378"/>
        <end position="396"/>
    </location>
</feature>
<dbReference type="STRING" id="1399860.A0A2C5X7G4"/>
<dbReference type="PANTHER" id="PTHR16196">
    <property type="entry name" value="CELL CYCLE CONTROL PROTEIN CWF25"/>
    <property type="match status" value="1"/>
</dbReference>
<evidence type="ECO:0000256" key="9">
    <source>
        <dbReference type="SAM" id="MobiDB-lite"/>
    </source>
</evidence>
<feature type="compositionally biased region" description="Basic residues" evidence="9">
    <location>
        <begin position="199"/>
        <end position="215"/>
    </location>
</feature>
<name>A0A2C5X7G4_9HYPO</name>
<proteinExistence type="inferred from homology"/>
<keyword evidence="3" id="KW-0507">mRNA processing</keyword>
<evidence type="ECO:0000256" key="5">
    <source>
        <dbReference type="ARBA" id="ARBA00023054"/>
    </source>
</evidence>
<feature type="compositionally biased region" description="Basic and acidic residues" evidence="9">
    <location>
        <begin position="246"/>
        <end position="257"/>
    </location>
</feature>
<sequence>MGGGDLNLKKSFHPTLQRNQRAVFEEEQKALAERKRTQQRINEIKEERAKEELLRQREAAGGKKRVDRVEWMYQGPSDGQVGTTEETEAYLLGKRRIDAILKGTDHKKLEKSAGEESFMALQSNANSARDTAAKIRDDPLLAIKRQEQEAYGAMMNDPIKRRQLLSSMGIEQKPHHKSKHGESRHKRKHRHHDDDSGRGRRHGGRSRSRSRSPRYRHYDSDSDERSKRHRRRRDSRDGSPNRTRRVSRDDGNRDGHSAKPQRRKTYHSGSGEEERRSRRQSYSPGSPRRLSSADGIKGRYRKRSRDYDGERRRRDEARYNDGRRQYSSRPSNGKAGRAQEDRQGKDSEAERARKLAAMQTAASDLDRDRASRLAALEEQDRVAREADSRAREKAGERGFSNQLHRQVMDKMDLADRIEGNRRTFVRDDD</sequence>
<evidence type="ECO:0000256" key="1">
    <source>
        <dbReference type="ARBA" id="ARBA00004123"/>
    </source>
</evidence>
<accession>A0A2C5X7G4</accession>
<evidence type="ECO:0000259" key="10">
    <source>
        <dbReference type="SMART" id="SM01083"/>
    </source>
</evidence>
<keyword evidence="5 8" id="KW-0175">Coiled coil</keyword>
<dbReference type="InterPro" id="IPR019339">
    <property type="entry name" value="CIR_N_dom"/>
</dbReference>
<dbReference type="PANTHER" id="PTHR16196:SF0">
    <property type="entry name" value="PRE-MRNA-SPLICING FACTOR CWC25 HOMOLOG"/>
    <property type="match status" value="1"/>
</dbReference>
<evidence type="ECO:0000256" key="3">
    <source>
        <dbReference type="ARBA" id="ARBA00022664"/>
    </source>
</evidence>
<keyword evidence="6" id="KW-0508">mRNA splicing</keyword>